<evidence type="ECO:0000313" key="3">
    <source>
        <dbReference type="EMBL" id="KAL0124145.1"/>
    </source>
</evidence>
<gene>
    <name evidence="3" type="ORF">PUN28_006161</name>
</gene>
<dbReference type="GO" id="GO:0005634">
    <property type="term" value="C:nucleus"/>
    <property type="evidence" value="ECO:0007669"/>
    <property type="project" value="TreeGrafter"/>
</dbReference>
<evidence type="ECO:0000259" key="2">
    <source>
        <dbReference type="PROSITE" id="PS51029"/>
    </source>
</evidence>
<dbReference type="InterPro" id="IPR006578">
    <property type="entry name" value="MADF-dom"/>
</dbReference>
<feature type="domain" description="MADF" evidence="2">
    <location>
        <begin position="1"/>
        <end position="67"/>
    </location>
</feature>
<evidence type="ECO:0000313" key="4">
    <source>
        <dbReference type="Proteomes" id="UP001430953"/>
    </source>
</evidence>
<dbReference type="PANTHER" id="PTHR12243">
    <property type="entry name" value="MADF DOMAIN TRANSCRIPTION FACTOR"/>
    <property type="match status" value="1"/>
</dbReference>
<accession>A0AAW2G958</accession>
<comment type="caution">
    <text evidence="3">The sequence shown here is derived from an EMBL/GenBank/DDBJ whole genome shotgun (WGS) entry which is preliminary data.</text>
</comment>
<reference evidence="3 4" key="1">
    <citation type="submission" date="2023-03" db="EMBL/GenBank/DDBJ databases">
        <title>High recombination rates correlate with genetic variation in Cardiocondyla obscurior ants.</title>
        <authorList>
            <person name="Errbii M."/>
        </authorList>
    </citation>
    <scope>NUCLEOTIDE SEQUENCE [LARGE SCALE GENOMIC DNA]</scope>
    <source>
        <strain evidence="3">Alpha-2009</strain>
        <tissue evidence="3">Whole body</tissue>
    </source>
</reference>
<name>A0AAW2G958_9HYME</name>
<dbReference type="EMBL" id="JADYXP020000005">
    <property type="protein sequence ID" value="KAL0124145.1"/>
    <property type="molecule type" value="Genomic_DNA"/>
</dbReference>
<dbReference type="PANTHER" id="PTHR12243:SF67">
    <property type="entry name" value="COREPRESSOR OF PANGOLIN, ISOFORM A-RELATED"/>
    <property type="match status" value="1"/>
</dbReference>
<dbReference type="Proteomes" id="UP001430953">
    <property type="component" value="Unassembled WGS sequence"/>
</dbReference>
<protein>
    <recommendedName>
        <fullName evidence="2">MADF domain-containing protein</fullName>
    </recommendedName>
</protein>
<dbReference type="GO" id="GO:0005667">
    <property type="term" value="C:transcription regulator complex"/>
    <property type="evidence" value="ECO:0007669"/>
    <property type="project" value="TreeGrafter"/>
</dbReference>
<feature type="compositionally biased region" description="Polar residues" evidence="1">
    <location>
        <begin position="87"/>
        <end position="101"/>
    </location>
</feature>
<dbReference type="InterPro" id="IPR039353">
    <property type="entry name" value="TF_Adf1"/>
</dbReference>
<dbReference type="PROSITE" id="PS51029">
    <property type="entry name" value="MADF"/>
    <property type="match status" value="1"/>
</dbReference>
<dbReference type="AlphaFoldDB" id="A0AAW2G958"/>
<organism evidence="3 4">
    <name type="scientific">Cardiocondyla obscurior</name>
    <dbReference type="NCBI Taxonomy" id="286306"/>
    <lineage>
        <taxon>Eukaryota</taxon>
        <taxon>Metazoa</taxon>
        <taxon>Ecdysozoa</taxon>
        <taxon>Arthropoda</taxon>
        <taxon>Hexapoda</taxon>
        <taxon>Insecta</taxon>
        <taxon>Pterygota</taxon>
        <taxon>Neoptera</taxon>
        <taxon>Endopterygota</taxon>
        <taxon>Hymenoptera</taxon>
        <taxon>Apocrita</taxon>
        <taxon>Aculeata</taxon>
        <taxon>Formicoidea</taxon>
        <taxon>Formicidae</taxon>
        <taxon>Myrmicinae</taxon>
        <taxon>Cardiocondyla</taxon>
    </lineage>
</organism>
<dbReference type="GO" id="GO:0006357">
    <property type="term" value="P:regulation of transcription by RNA polymerase II"/>
    <property type="evidence" value="ECO:0007669"/>
    <property type="project" value="TreeGrafter"/>
</dbReference>
<feature type="region of interest" description="Disordered" evidence="1">
    <location>
        <begin position="82"/>
        <end position="116"/>
    </location>
</feature>
<proteinExistence type="predicted"/>
<evidence type="ECO:0000256" key="1">
    <source>
        <dbReference type="SAM" id="MobiDB-lite"/>
    </source>
</evidence>
<dbReference type="Pfam" id="PF10545">
    <property type="entry name" value="MADF_DNA_bdg"/>
    <property type="match status" value="1"/>
</dbReference>
<keyword evidence="4" id="KW-1185">Reference proteome</keyword>
<sequence length="134" mass="15861">MRSNAWEEIGKELKIKPKYAKEAWEKLRRCFVNAINRRRNKKSGDGANKTHPWKYEEEMSFFLTLLENRSIQGNLSIETAQDKSHEAITNSAENINNYNEESFSKERSETQELDESNVIQEIDKLYNNEKKKQM</sequence>